<dbReference type="EC" id="2.7.7.7" evidence="4"/>
<evidence type="ECO:0000256" key="3">
    <source>
        <dbReference type="ARBA" id="ARBA00010945"/>
    </source>
</evidence>
<evidence type="ECO:0000256" key="16">
    <source>
        <dbReference type="ARBA" id="ARBA00025589"/>
    </source>
</evidence>
<keyword evidence="14" id="KW-0238">DNA-binding</keyword>
<dbReference type="Gene3D" id="3.40.1170.60">
    <property type="match status" value="1"/>
</dbReference>
<comment type="caution">
    <text evidence="19">The sequence shown here is derived from an EMBL/GenBank/DDBJ whole genome shotgun (WGS) entry which is preliminary data.</text>
</comment>
<dbReference type="RefSeq" id="WP_021797367.1">
    <property type="nucleotide sequence ID" value="NZ_ACVN02000157.1"/>
</dbReference>
<keyword evidence="12" id="KW-0460">Magnesium</keyword>
<dbReference type="EMBL" id="ACVN02000157">
    <property type="protein sequence ID" value="ERK57341.1"/>
    <property type="molecule type" value="Genomic_DNA"/>
</dbReference>
<feature type="domain" description="UmuC" evidence="18">
    <location>
        <begin position="7"/>
        <end position="190"/>
    </location>
</feature>
<evidence type="ECO:0000256" key="2">
    <source>
        <dbReference type="ARBA" id="ARBA00004496"/>
    </source>
</evidence>
<gene>
    <name evidence="19" type="ORF">HMPREF0682_0450</name>
</gene>
<evidence type="ECO:0000256" key="7">
    <source>
        <dbReference type="ARBA" id="ARBA00022679"/>
    </source>
</evidence>
<keyword evidence="11" id="KW-0227">DNA damage</keyword>
<organism evidence="19 20">
    <name type="scientific">Propionibacterium acidifaciens F0233</name>
    <dbReference type="NCBI Taxonomy" id="553198"/>
    <lineage>
        <taxon>Bacteria</taxon>
        <taxon>Bacillati</taxon>
        <taxon>Actinomycetota</taxon>
        <taxon>Actinomycetes</taxon>
        <taxon>Propionibacteriales</taxon>
        <taxon>Propionibacteriaceae</taxon>
        <taxon>Propionibacterium</taxon>
    </lineage>
</organism>
<keyword evidence="8" id="KW-0548">Nucleotidyltransferase</keyword>
<dbReference type="GO" id="GO:0009432">
    <property type="term" value="P:SOS response"/>
    <property type="evidence" value="ECO:0007669"/>
    <property type="project" value="TreeGrafter"/>
</dbReference>
<comment type="similarity">
    <text evidence="3">Belongs to the DNA polymerase type-Y family.</text>
</comment>
<evidence type="ECO:0000256" key="13">
    <source>
        <dbReference type="ARBA" id="ARBA00022932"/>
    </source>
</evidence>
<keyword evidence="9" id="KW-0235">DNA replication</keyword>
<keyword evidence="20" id="KW-1185">Reference proteome</keyword>
<name>U2QLG2_9ACTN</name>
<evidence type="ECO:0000256" key="17">
    <source>
        <dbReference type="ARBA" id="ARBA00049244"/>
    </source>
</evidence>
<dbReference type="HAMAP" id="MF_01113">
    <property type="entry name" value="DNApol_IV"/>
    <property type="match status" value="1"/>
</dbReference>
<evidence type="ECO:0000256" key="1">
    <source>
        <dbReference type="ARBA" id="ARBA00001946"/>
    </source>
</evidence>
<dbReference type="Proteomes" id="UP000017052">
    <property type="component" value="Unassembled WGS sequence"/>
</dbReference>
<dbReference type="PROSITE" id="PS50173">
    <property type="entry name" value="UMUC"/>
    <property type="match status" value="1"/>
</dbReference>
<evidence type="ECO:0000256" key="4">
    <source>
        <dbReference type="ARBA" id="ARBA00012417"/>
    </source>
</evidence>
<evidence type="ECO:0000313" key="20">
    <source>
        <dbReference type="Proteomes" id="UP000017052"/>
    </source>
</evidence>
<dbReference type="GO" id="GO:0006260">
    <property type="term" value="P:DNA replication"/>
    <property type="evidence" value="ECO:0007669"/>
    <property type="project" value="UniProtKB-KW"/>
</dbReference>
<accession>U2QLG2</accession>
<dbReference type="SUPFAM" id="SSF100879">
    <property type="entry name" value="Lesion bypass DNA polymerase (Y-family), little finger domain"/>
    <property type="match status" value="1"/>
</dbReference>
<dbReference type="GO" id="GO:0042276">
    <property type="term" value="P:error-prone translesion synthesis"/>
    <property type="evidence" value="ECO:0007669"/>
    <property type="project" value="TreeGrafter"/>
</dbReference>
<dbReference type="Gene3D" id="1.10.150.20">
    <property type="entry name" value="5' to 3' exonuclease, C-terminal subdomain"/>
    <property type="match status" value="1"/>
</dbReference>
<dbReference type="Pfam" id="PF00817">
    <property type="entry name" value="IMS"/>
    <property type="match status" value="1"/>
</dbReference>
<dbReference type="InterPro" id="IPR022880">
    <property type="entry name" value="DNApol_IV"/>
</dbReference>
<evidence type="ECO:0000259" key="18">
    <source>
        <dbReference type="PROSITE" id="PS50173"/>
    </source>
</evidence>
<reference evidence="19" key="1">
    <citation type="submission" date="2013-08" db="EMBL/GenBank/DDBJ databases">
        <authorList>
            <person name="Durkin A.S."/>
            <person name="Haft D.R."/>
            <person name="McCorrison J."/>
            <person name="Torralba M."/>
            <person name="Gillis M."/>
            <person name="Haft D.H."/>
            <person name="Methe B."/>
            <person name="Sutton G."/>
            <person name="Nelson K.E."/>
        </authorList>
    </citation>
    <scope>NUCLEOTIDE SEQUENCE [LARGE SCALE GENOMIC DNA]</scope>
    <source>
        <strain evidence="19">F0233</strain>
    </source>
</reference>
<dbReference type="InterPro" id="IPR036775">
    <property type="entry name" value="DNA_pol_Y-fam_lit_finger_sf"/>
</dbReference>
<dbReference type="InterPro" id="IPR050116">
    <property type="entry name" value="DNA_polymerase-Y"/>
</dbReference>
<dbReference type="NCBIfam" id="NF002882">
    <property type="entry name" value="PRK03348.1"/>
    <property type="match status" value="1"/>
</dbReference>
<keyword evidence="6" id="KW-0963">Cytoplasm</keyword>
<dbReference type="InterPro" id="IPR017961">
    <property type="entry name" value="DNA_pol_Y-fam_little_finger"/>
</dbReference>
<dbReference type="AlphaFoldDB" id="U2QLG2"/>
<dbReference type="OrthoDB" id="9808813at2"/>
<dbReference type="GO" id="GO:0005829">
    <property type="term" value="C:cytosol"/>
    <property type="evidence" value="ECO:0007669"/>
    <property type="project" value="TreeGrafter"/>
</dbReference>
<dbReference type="InterPro" id="IPR043128">
    <property type="entry name" value="Rev_trsase/Diguanyl_cyclase"/>
</dbReference>
<comment type="cofactor">
    <cofactor evidence="1">
        <name>Mg(2+)</name>
        <dbReference type="ChEBI" id="CHEBI:18420"/>
    </cofactor>
</comment>
<dbReference type="GO" id="GO:0006281">
    <property type="term" value="P:DNA repair"/>
    <property type="evidence" value="ECO:0007669"/>
    <property type="project" value="UniProtKB-KW"/>
</dbReference>
<evidence type="ECO:0000256" key="6">
    <source>
        <dbReference type="ARBA" id="ARBA00022490"/>
    </source>
</evidence>
<protein>
    <recommendedName>
        <fullName evidence="4">DNA-directed DNA polymerase</fullName>
        <ecNumber evidence="4">2.7.7.7</ecNumber>
    </recommendedName>
</protein>
<evidence type="ECO:0000256" key="14">
    <source>
        <dbReference type="ARBA" id="ARBA00023125"/>
    </source>
</evidence>
<dbReference type="CDD" id="cd03586">
    <property type="entry name" value="PolY_Pol_IV_kappa"/>
    <property type="match status" value="1"/>
</dbReference>
<dbReference type="SUPFAM" id="SSF56672">
    <property type="entry name" value="DNA/RNA polymerases"/>
    <property type="match status" value="1"/>
</dbReference>
<dbReference type="NCBIfam" id="NF002677">
    <property type="entry name" value="PRK02406.1"/>
    <property type="match status" value="1"/>
</dbReference>
<keyword evidence="15" id="KW-0234">DNA repair</keyword>
<comment type="catalytic activity">
    <reaction evidence="17">
        <text>DNA(n) + a 2'-deoxyribonucleoside 5'-triphosphate = DNA(n+1) + diphosphate</text>
        <dbReference type="Rhea" id="RHEA:22508"/>
        <dbReference type="Rhea" id="RHEA-COMP:17339"/>
        <dbReference type="Rhea" id="RHEA-COMP:17340"/>
        <dbReference type="ChEBI" id="CHEBI:33019"/>
        <dbReference type="ChEBI" id="CHEBI:61560"/>
        <dbReference type="ChEBI" id="CHEBI:173112"/>
        <dbReference type="EC" id="2.7.7.7"/>
    </reaction>
</comment>
<dbReference type="Gene3D" id="3.30.70.270">
    <property type="match status" value="1"/>
</dbReference>
<dbReference type="InterPro" id="IPR053848">
    <property type="entry name" value="IMS_HHH_1"/>
</dbReference>
<sequence>MRASASVLHLDLDAFFASVEQRDKPSLAGRPVVVGGVGGRGVVATASYEARALGVHSAMGTGQARHLAPHAAYLATRFEAYRESSRIVMALLGELSPLVEPLSIDEAFVDLAAGGRDTSPEALAALVEGLRREITERTEGLHASVGVGSSKFIAKLASESAKPDGSRIIAPGREPDFIAPMSVRAIPGIGPATTEKLSRLGIRTVAELREASPRELVRELGRAVGEYVHGIAFAQDDRPVAPRGEAKSISVEDTFEQDITESAAVAEVIAADARLVAVRLARAGLFARTVTVKARMADFSTVSRSRTLLGATDHPERIAAVAQGLAGAIDPRGGVRLLGVGVSNFTQAAQEELFEVDDAEPAAGRLVRHDEAAPSVTVRHPEAGFPPGMDVEHDEWGRGWVWGSGHGIVTVRFEHRGGPVGPVRSLRADDPLLHRAGLLPLAAAVPEDDEDDGHGPG</sequence>
<dbReference type="PANTHER" id="PTHR11076:SF33">
    <property type="entry name" value="DNA POLYMERASE KAPPA"/>
    <property type="match status" value="1"/>
</dbReference>
<dbReference type="Pfam" id="PF21999">
    <property type="entry name" value="IMS_HHH_1"/>
    <property type="match status" value="1"/>
</dbReference>
<dbReference type="InterPro" id="IPR001126">
    <property type="entry name" value="UmuC"/>
</dbReference>
<feature type="non-terminal residue" evidence="19">
    <location>
        <position position="457"/>
    </location>
</feature>
<evidence type="ECO:0000256" key="8">
    <source>
        <dbReference type="ARBA" id="ARBA00022695"/>
    </source>
</evidence>
<evidence type="ECO:0000256" key="15">
    <source>
        <dbReference type="ARBA" id="ARBA00023204"/>
    </source>
</evidence>
<dbReference type="GO" id="GO:0003684">
    <property type="term" value="F:damaged DNA binding"/>
    <property type="evidence" value="ECO:0007669"/>
    <property type="project" value="InterPro"/>
</dbReference>
<comment type="function">
    <text evidence="16">Poorly processive, error-prone DNA polymerase involved in untargeted mutagenesis. Copies undamaged DNA at stalled replication forks, which arise in vivo from mismatched or misaligned primer ends. These misaligned primers can be extended by PolIV. Exhibits no 3'-5' exonuclease (proofreading) activity. May be involved in translesional synthesis, in conjunction with the beta clamp from PolIII.</text>
</comment>
<proteinExistence type="inferred from homology"/>
<dbReference type="InterPro" id="IPR043502">
    <property type="entry name" value="DNA/RNA_pol_sf"/>
</dbReference>
<evidence type="ECO:0000313" key="19">
    <source>
        <dbReference type="EMBL" id="ERK57341.1"/>
    </source>
</evidence>
<dbReference type="Gene3D" id="3.30.1490.100">
    <property type="entry name" value="DNA polymerase, Y-family, little finger domain"/>
    <property type="match status" value="1"/>
</dbReference>
<keyword evidence="13" id="KW-0239">DNA-directed DNA polymerase</keyword>
<dbReference type="PANTHER" id="PTHR11076">
    <property type="entry name" value="DNA REPAIR POLYMERASE UMUC / TRANSFERASE FAMILY MEMBER"/>
    <property type="match status" value="1"/>
</dbReference>
<dbReference type="GO" id="GO:0003887">
    <property type="term" value="F:DNA-directed DNA polymerase activity"/>
    <property type="evidence" value="ECO:0007669"/>
    <property type="project" value="UniProtKB-KW"/>
</dbReference>
<evidence type="ECO:0000256" key="5">
    <source>
        <dbReference type="ARBA" id="ARBA00022457"/>
    </source>
</evidence>
<keyword evidence="10" id="KW-0479">Metal-binding</keyword>
<keyword evidence="7" id="KW-0808">Transferase</keyword>
<evidence type="ECO:0000256" key="9">
    <source>
        <dbReference type="ARBA" id="ARBA00022705"/>
    </source>
</evidence>
<dbReference type="GO" id="GO:0046872">
    <property type="term" value="F:metal ion binding"/>
    <property type="evidence" value="ECO:0007669"/>
    <property type="project" value="UniProtKB-KW"/>
</dbReference>
<evidence type="ECO:0000256" key="11">
    <source>
        <dbReference type="ARBA" id="ARBA00022763"/>
    </source>
</evidence>
<dbReference type="Pfam" id="PF11799">
    <property type="entry name" value="IMS_C"/>
    <property type="match status" value="1"/>
</dbReference>
<keyword evidence="5" id="KW-0515">Mutator protein</keyword>
<evidence type="ECO:0000256" key="12">
    <source>
        <dbReference type="ARBA" id="ARBA00022842"/>
    </source>
</evidence>
<evidence type="ECO:0000256" key="10">
    <source>
        <dbReference type="ARBA" id="ARBA00022723"/>
    </source>
</evidence>
<comment type="subcellular location">
    <subcellularLocation>
        <location evidence="2">Cytoplasm</location>
    </subcellularLocation>
</comment>